<dbReference type="GO" id="GO:0046503">
    <property type="term" value="P:glycerolipid catabolic process"/>
    <property type="evidence" value="ECO:0007669"/>
    <property type="project" value="TreeGrafter"/>
</dbReference>
<dbReference type="KEGG" id="msei:MSEDJ_26190"/>
<dbReference type="InterPro" id="IPR000073">
    <property type="entry name" value="AB_hydrolase_1"/>
</dbReference>
<sequence>MTITDGLVSRSIDVPGARLHYEVRGAGPLLFLVGSPMAAAEFAAIADAMATDHTVVTYDPRGYAGSPMDDPDGPSTPDIRADDVAAIIDAMGGGPVDLFGSSGGAVTGLALVTRHPGTVRTLVAHEPPLTELLPDAAEQRAATEAVIATYHRDGFQAAWGHFMANAGFDLPDGDGPGAQGAPEPTGDQAAESARFFLHDLSSTTQYVPDAEAFRSTSTRVVIGLGVDSGGLLTTPTSRATAEAIGAELAEFPGDHGGFMGGSHVFADRLRDVLGQPTSTA</sequence>
<dbReference type="SUPFAM" id="SSF53474">
    <property type="entry name" value="alpha/beta-Hydrolases"/>
    <property type="match status" value="1"/>
</dbReference>
<accession>A0A7I7QQ62</accession>
<dbReference type="Proteomes" id="UP000467193">
    <property type="component" value="Chromosome"/>
</dbReference>
<dbReference type="AlphaFoldDB" id="A0A7I7QQ62"/>
<dbReference type="InterPro" id="IPR029058">
    <property type="entry name" value="AB_hydrolase_fold"/>
</dbReference>
<gene>
    <name evidence="2" type="ORF">MSEDJ_26190</name>
</gene>
<evidence type="ECO:0000313" key="3">
    <source>
        <dbReference type="Proteomes" id="UP000467193"/>
    </source>
</evidence>
<dbReference type="EMBL" id="AP022588">
    <property type="protein sequence ID" value="BBY28523.1"/>
    <property type="molecule type" value="Genomic_DNA"/>
</dbReference>
<name>A0A7I7QQ62_9MYCO</name>
<evidence type="ECO:0000259" key="1">
    <source>
        <dbReference type="Pfam" id="PF00561"/>
    </source>
</evidence>
<dbReference type="InterPro" id="IPR050471">
    <property type="entry name" value="AB_hydrolase"/>
</dbReference>
<dbReference type="GO" id="GO:0004806">
    <property type="term" value="F:triacylglycerol lipase activity"/>
    <property type="evidence" value="ECO:0007669"/>
    <property type="project" value="TreeGrafter"/>
</dbReference>
<keyword evidence="3" id="KW-1185">Reference proteome</keyword>
<reference evidence="2 3" key="1">
    <citation type="journal article" date="2019" name="Emerg. Microbes Infect.">
        <title>Comprehensive subspecies identification of 175 nontuberculous mycobacteria species based on 7547 genomic profiles.</title>
        <authorList>
            <person name="Matsumoto Y."/>
            <person name="Kinjo T."/>
            <person name="Motooka D."/>
            <person name="Nabeya D."/>
            <person name="Jung N."/>
            <person name="Uechi K."/>
            <person name="Horii T."/>
            <person name="Iida T."/>
            <person name="Fujita J."/>
            <person name="Nakamura S."/>
        </authorList>
    </citation>
    <scope>NUCLEOTIDE SEQUENCE [LARGE SCALE GENOMIC DNA]</scope>
    <source>
        <strain evidence="2 3">JCM 17899</strain>
    </source>
</reference>
<dbReference type="PANTHER" id="PTHR43433">
    <property type="entry name" value="HYDROLASE, ALPHA/BETA FOLD FAMILY PROTEIN"/>
    <property type="match status" value="1"/>
</dbReference>
<dbReference type="PANTHER" id="PTHR43433:SF5">
    <property type="entry name" value="AB HYDROLASE-1 DOMAIN-CONTAINING PROTEIN"/>
    <property type="match status" value="1"/>
</dbReference>
<organism evidence="2 3">
    <name type="scientific">Mycolicibacterium sediminis</name>
    <dbReference type="NCBI Taxonomy" id="1286180"/>
    <lineage>
        <taxon>Bacteria</taxon>
        <taxon>Bacillati</taxon>
        <taxon>Actinomycetota</taxon>
        <taxon>Actinomycetes</taxon>
        <taxon>Mycobacteriales</taxon>
        <taxon>Mycobacteriaceae</taxon>
        <taxon>Mycolicibacterium</taxon>
    </lineage>
</organism>
<keyword evidence="2" id="KW-0378">Hydrolase</keyword>
<proteinExistence type="predicted"/>
<evidence type="ECO:0000313" key="2">
    <source>
        <dbReference type="EMBL" id="BBY28523.1"/>
    </source>
</evidence>
<feature type="domain" description="AB hydrolase-1" evidence="1">
    <location>
        <begin position="28"/>
        <end position="138"/>
    </location>
</feature>
<dbReference type="Pfam" id="PF00561">
    <property type="entry name" value="Abhydrolase_1"/>
    <property type="match status" value="1"/>
</dbReference>
<dbReference type="RefSeq" id="WP_163797423.1">
    <property type="nucleotide sequence ID" value="NZ_AP022588.1"/>
</dbReference>
<protein>
    <submittedName>
        <fullName evidence="2">Hydrolase</fullName>
    </submittedName>
</protein>
<dbReference type="Gene3D" id="3.40.50.1820">
    <property type="entry name" value="alpha/beta hydrolase"/>
    <property type="match status" value="1"/>
</dbReference>